<dbReference type="Gene3D" id="1.10.260.40">
    <property type="entry name" value="lambda repressor-like DNA-binding domains"/>
    <property type="match status" value="1"/>
</dbReference>
<dbReference type="CDD" id="cd00093">
    <property type="entry name" value="HTH_XRE"/>
    <property type="match status" value="1"/>
</dbReference>
<name>A0A3D9HXE0_9PROT</name>
<dbReference type="Proteomes" id="UP000256845">
    <property type="component" value="Unassembled WGS sequence"/>
</dbReference>
<dbReference type="SMART" id="SM00530">
    <property type="entry name" value="HTH_XRE"/>
    <property type="match status" value="1"/>
</dbReference>
<reference evidence="2 3" key="1">
    <citation type="submission" date="2018-07" db="EMBL/GenBank/DDBJ databases">
        <title>Genomic Encyclopedia of Type Strains, Phase III (KMG-III): the genomes of soil and plant-associated and newly described type strains.</title>
        <authorList>
            <person name="Whitman W."/>
        </authorList>
    </citation>
    <scope>NUCLEOTIDE SEQUENCE [LARGE SCALE GENOMIC DNA]</scope>
    <source>
        <strain evidence="2 3">CECT 8488</strain>
    </source>
</reference>
<dbReference type="AlphaFoldDB" id="A0A3D9HXE0"/>
<dbReference type="SUPFAM" id="SSF47413">
    <property type="entry name" value="lambda repressor-like DNA-binding domains"/>
    <property type="match status" value="1"/>
</dbReference>
<proteinExistence type="predicted"/>
<evidence type="ECO:0000313" key="3">
    <source>
        <dbReference type="Proteomes" id="UP000256845"/>
    </source>
</evidence>
<sequence>MAHPTDIYVGAKVREARMLKGFSQERLAERLGISFQQVQKYEKGSNRIGCSRLWDISVVLETPVTFFFNGLEGEHHEVHSDISPVLLRLAKKISDMPGEARRPFLAFLSVILEDGPHDTRGAI</sequence>
<accession>A0A3D9HXE0</accession>
<dbReference type="EMBL" id="QRDW01000001">
    <property type="protein sequence ID" value="RED54041.1"/>
    <property type="molecule type" value="Genomic_DNA"/>
</dbReference>
<dbReference type="InterPro" id="IPR010982">
    <property type="entry name" value="Lambda_DNA-bd_dom_sf"/>
</dbReference>
<dbReference type="RefSeq" id="WP_115935131.1">
    <property type="nucleotide sequence ID" value="NZ_QRDW01000001.1"/>
</dbReference>
<organism evidence="2 3">
    <name type="scientific">Aestuariispira insulae</name>
    <dbReference type="NCBI Taxonomy" id="1461337"/>
    <lineage>
        <taxon>Bacteria</taxon>
        <taxon>Pseudomonadati</taxon>
        <taxon>Pseudomonadota</taxon>
        <taxon>Alphaproteobacteria</taxon>
        <taxon>Rhodospirillales</taxon>
        <taxon>Kiloniellaceae</taxon>
        <taxon>Aestuariispira</taxon>
    </lineage>
</organism>
<evidence type="ECO:0000259" key="1">
    <source>
        <dbReference type="PROSITE" id="PS50943"/>
    </source>
</evidence>
<keyword evidence="3" id="KW-1185">Reference proteome</keyword>
<gene>
    <name evidence="2" type="ORF">DFP90_101842</name>
</gene>
<dbReference type="GO" id="GO:0003677">
    <property type="term" value="F:DNA binding"/>
    <property type="evidence" value="ECO:0007669"/>
    <property type="project" value="InterPro"/>
</dbReference>
<comment type="caution">
    <text evidence="2">The sequence shown here is derived from an EMBL/GenBank/DDBJ whole genome shotgun (WGS) entry which is preliminary data.</text>
</comment>
<dbReference type="OrthoDB" id="9797172at2"/>
<feature type="domain" description="HTH cro/C1-type" evidence="1">
    <location>
        <begin position="13"/>
        <end position="67"/>
    </location>
</feature>
<evidence type="ECO:0000313" key="2">
    <source>
        <dbReference type="EMBL" id="RED54041.1"/>
    </source>
</evidence>
<dbReference type="Pfam" id="PF01381">
    <property type="entry name" value="HTH_3"/>
    <property type="match status" value="1"/>
</dbReference>
<protein>
    <submittedName>
        <fullName evidence="2">Transcriptional regulator with XRE-family HTH domain</fullName>
    </submittedName>
</protein>
<dbReference type="InterPro" id="IPR001387">
    <property type="entry name" value="Cro/C1-type_HTH"/>
</dbReference>
<dbReference type="PROSITE" id="PS50943">
    <property type="entry name" value="HTH_CROC1"/>
    <property type="match status" value="1"/>
</dbReference>